<keyword evidence="6" id="KW-1185">Reference proteome</keyword>
<dbReference type="AlphaFoldDB" id="A0A317CYW9"/>
<evidence type="ECO:0000313" key="6">
    <source>
        <dbReference type="Proteomes" id="UP000245410"/>
    </source>
</evidence>
<evidence type="ECO:0000259" key="2">
    <source>
        <dbReference type="Pfam" id="PF10646"/>
    </source>
</evidence>
<feature type="domain" description="Lipoprotein LpqB N-terminal" evidence="4">
    <location>
        <begin position="56"/>
        <end position="156"/>
    </location>
</feature>
<feature type="domain" description="GerMN" evidence="2">
    <location>
        <begin position="195"/>
        <end position="299"/>
    </location>
</feature>
<dbReference type="Pfam" id="PF10646">
    <property type="entry name" value="Germane"/>
    <property type="match status" value="1"/>
</dbReference>
<evidence type="ECO:0000259" key="3">
    <source>
        <dbReference type="Pfam" id="PF10647"/>
    </source>
</evidence>
<dbReference type="EMBL" id="QGKR01000224">
    <property type="protein sequence ID" value="PWR07404.1"/>
    <property type="molecule type" value="Genomic_DNA"/>
</dbReference>
<organism evidence="5 6">
    <name type="scientific">Micromonospora acroterricola</name>
    <dbReference type="NCBI Taxonomy" id="2202421"/>
    <lineage>
        <taxon>Bacteria</taxon>
        <taxon>Bacillati</taxon>
        <taxon>Actinomycetota</taxon>
        <taxon>Actinomycetes</taxon>
        <taxon>Micromonosporales</taxon>
        <taxon>Micromonosporaceae</taxon>
        <taxon>Micromonospora</taxon>
    </lineage>
</organism>
<dbReference type="InterPro" id="IPR019606">
    <property type="entry name" value="GerMN"/>
</dbReference>
<dbReference type="RefSeq" id="WP_109818781.1">
    <property type="nucleotide sequence ID" value="NZ_QGKR01000224.1"/>
</dbReference>
<dbReference type="InterPro" id="IPR059026">
    <property type="entry name" value="LpqB_N"/>
</dbReference>
<comment type="caution">
    <text evidence="5">The sequence shown here is derived from an EMBL/GenBank/DDBJ whole genome shotgun (WGS) entry which is preliminary data.</text>
</comment>
<gene>
    <name evidence="5" type="ORF">DKT68_19125</name>
</gene>
<dbReference type="SUPFAM" id="SSF63829">
    <property type="entry name" value="Calcium-dependent phosphotriesterase"/>
    <property type="match status" value="1"/>
</dbReference>
<dbReference type="OrthoDB" id="5172668at2"/>
<reference evidence="5 6" key="1">
    <citation type="submission" date="2018-05" db="EMBL/GenBank/DDBJ databases">
        <title>Micromonospora atacamensis sp. nov., a novel actinobacteria isolated from high altitude Atacama Desert soil.</title>
        <authorList>
            <person name="Carro L."/>
            <person name="Golinska P."/>
            <person name="Klenk H.-P."/>
            <person name="Goodfellow M."/>
        </authorList>
    </citation>
    <scope>NUCLEOTIDE SEQUENCE [LARGE SCALE GENOMIC DNA]</scope>
    <source>
        <strain evidence="5 6">5R2A7</strain>
    </source>
</reference>
<dbReference type="Pfam" id="PF25976">
    <property type="entry name" value="LpqB_N"/>
    <property type="match status" value="1"/>
</dbReference>
<dbReference type="Pfam" id="PF10647">
    <property type="entry name" value="Gmad1"/>
    <property type="match status" value="1"/>
</dbReference>
<dbReference type="PROSITE" id="PS51257">
    <property type="entry name" value="PROKAR_LIPOPROTEIN"/>
    <property type="match status" value="1"/>
</dbReference>
<name>A0A317CYW9_9ACTN</name>
<evidence type="ECO:0000313" key="5">
    <source>
        <dbReference type="EMBL" id="PWR07404.1"/>
    </source>
</evidence>
<dbReference type="InterPro" id="IPR018910">
    <property type="entry name" value="LpqB_C"/>
</dbReference>
<evidence type="ECO:0000259" key="4">
    <source>
        <dbReference type="Pfam" id="PF25976"/>
    </source>
</evidence>
<sequence>MRRQALLGALSAVLLLGAGCGIPASSDVRVDGKAGTATGAGSGNGRRSDPPTRTASGSDTEAFVRNFLSAAAGEPDRAYERVKLFIAPEHQSRLQEKKGSEVALTVVRLREAVFTGNSDSTTTVRIKVQQLGQLRTDGTLAPPEATETGYEFRLRSASLGGGGDDERAGLYVLDPPNVLLLSDAALQLYYQDELIYFWNSDRSRLVPDQRYLPFAVPDERRVNEVVKWLVGGPSDWLRPGVVGLPDRTEMINNATGANNRWEVNLDMSGDDQNRIDQLITQLAWSLGDLQGELELKIRNNSQPVLDLSQRRASQRLYPINEGPQRFGVYEGAIRPLDFPGEPGGVVPLTPEVNRNIVSAGLARTDGRVLAAMVVTGGSKGRQRLAVGTGGDPDAALNRSGADYASISRPVWLRTVGSRPGRGLVVADSRLYRFDEGARMYQVPLNLPTAEVTAVSASLDGQRVALIAGGRLYVAAVNLDGGGVSIGPPRPLVTSLTGLSAVDWGSEDRLVVAGSAGQPAIYEVSVDGALETPLKTDVGAKVNHLTAYPTNRSVSLPNGAFGAFMYEANGVAYRSSPFERIDVERVRDITASAGARPSNPSAPFFLY</sequence>
<evidence type="ECO:0000256" key="1">
    <source>
        <dbReference type="SAM" id="MobiDB-lite"/>
    </source>
</evidence>
<proteinExistence type="predicted"/>
<protein>
    <submittedName>
        <fullName evidence="5">Uncharacterized protein</fullName>
    </submittedName>
</protein>
<dbReference type="Proteomes" id="UP000245410">
    <property type="component" value="Unassembled WGS sequence"/>
</dbReference>
<feature type="domain" description="Lipoprotein LpqB C-terminal" evidence="3">
    <location>
        <begin position="349"/>
        <end position="544"/>
    </location>
</feature>
<feature type="region of interest" description="Disordered" evidence="1">
    <location>
        <begin position="27"/>
        <end position="60"/>
    </location>
</feature>
<accession>A0A317CYW9</accession>